<comment type="caution">
    <text evidence="1">The sequence shown here is derived from an EMBL/GenBank/DDBJ whole genome shotgun (WGS) entry which is preliminary data.</text>
</comment>
<sequence>MILVAILLLASVLAVMMWRRRNRVTVRVEIPLFMPVEIQAEAHDLIEAGEFDQAVILIRKAGQVSRFEAWQTASALRDGFVGSDFPARWPEDLAEPVGRFLDEGRRKAAVFLVRVEKGMDAERAEQFVSAIESAR</sequence>
<organism evidence="1 2">
    <name type="scientific">Nonomuraea soli</name>
    <dbReference type="NCBI Taxonomy" id="1032476"/>
    <lineage>
        <taxon>Bacteria</taxon>
        <taxon>Bacillati</taxon>
        <taxon>Actinomycetota</taxon>
        <taxon>Actinomycetes</taxon>
        <taxon>Streptosporangiales</taxon>
        <taxon>Streptosporangiaceae</taxon>
        <taxon>Nonomuraea</taxon>
    </lineage>
</organism>
<reference evidence="1 2" key="1">
    <citation type="submission" date="2020-07" db="EMBL/GenBank/DDBJ databases">
        <title>Genomic Encyclopedia of Type Strains, Phase IV (KMG-IV): sequencing the most valuable type-strain genomes for metagenomic binning, comparative biology and taxonomic classification.</title>
        <authorList>
            <person name="Goeker M."/>
        </authorList>
    </citation>
    <scope>NUCLEOTIDE SEQUENCE [LARGE SCALE GENOMIC DNA]</scope>
    <source>
        <strain evidence="1 2">DSM 45533</strain>
    </source>
</reference>
<protein>
    <submittedName>
        <fullName evidence="1">Uncharacterized protein</fullName>
    </submittedName>
</protein>
<accession>A0A7W0CIL5</accession>
<dbReference type="EMBL" id="JACDUR010000003">
    <property type="protein sequence ID" value="MBA2891897.1"/>
    <property type="molecule type" value="Genomic_DNA"/>
</dbReference>
<name>A0A7W0CIL5_9ACTN</name>
<evidence type="ECO:0000313" key="2">
    <source>
        <dbReference type="Proteomes" id="UP000530928"/>
    </source>
</evidence>
<dbReference type="RefSeq" id="WP_181610649.1">
    <property type="nucleotide sequence ID" value="NZ_BAABAM010000002.1"/>
</dbReference>
<gene>
    <name evidence="1" type="ORF">HNR30_003238</name>
</gene>
<evidence type="ECO:0000313" key="1">
    <source>
        <dbReference type="EMBL" id="MBA2891897.1"/>
    </source>
</evidence>
<proteinExistence type="predicted"/>
<dbReference type="AlphaFoldDB" id="A0A7W0CIL5"/>
<dbReference type="Proteomes" id="UP000530928">
    <property type="component" value="Unassembled WGS sequence"/>
</dbReference>
<keyword evidence="2" id="KW-1185">Reference proteome</keyword>